<accession>A0A7C9LXP8</accession>
<evidence type="ECO:0000256" key="2">
    <source>
        <dbReference type="ARBA" id="ARBA00023125"/>
    </source>
</evidence>
<dbReference type="Pfam" id="PF25873">
    <property type="entry name" value="WHD_MalT"/>
    <property type="match status" value="1"/>
</dbReference>
<dbReference type="PANTHER" id="PTHR44688:SF16">
    <property type="entry name" value="DNA-BINDING TRANSCRIPTIONAL ACTIVATOR DEVR_DOSR"/>
    <property type="match status" value="1"/>
</dbReference>
<dbReference type="Pfam" id="PF00196">
    <property type="entry name" value="GerE"/>
    <property type="match status" value="1"/>
</dbReference>
<dbReference type="InterPro" id="IPR059106">
    <property type="entry name" value="WHD_MalT"/>
</dbReference>
<dbReference type="InterPro" id="IPR041617">
    <property type="entry name" value="TPR_MalT"/>
</dbReference>
<dbReference type="InterPro" id="IPR027417">
    <property type="entry name" value="P-loop_NTPase"/>
</dbReference>
<dbReference type="Gene3D" id="1.25.40.10">
    <property type="entry name" value="Tetratricopeptide repeat domain"/>
    <property type="match status" value="1"/>
</dbReference>
<dbReference type="SUPFAM" id="SSF46894">
    <property type="entry name" value="C-terminal effector domain of the bipartite response regulators"/>
    <property type="match status" value="1"/>
</dbReference>
<dbReference type="PROSITE" id="PS50043">
    <property type="entry name" value="HTH_LUXR_2"/>
    <property type="match status" value="1"/>
</dbReference>
<dbReference type="PANTHER" id="PTHR44688">
    <property type="entry name" value="DNA-BINDING TRANSCRIPTIONAL ACTIVATOR DEVR_DOSR"/>
    <property type="match status" value="1"/>
</dbReference>
<gene>
    <name evidence="5" type="ORF">GLX25_03760</name>
</gene>
<dbReference type="Pfam" id="PF13401">
    <property type="entry name" value="AAA_22"/>
    <property type="match status" value="1"/>
</dbReference>
<feature type="domain" description="HTH luxR-type" evidence="4">
    <location>
        <begin position="812"/>
        <end position="877"/>
    </location>
</feature>
<dbReference type="RefSeq" id="WP_155840873.1">
    <property type="nucleotide sequence ID" value="NZ_BAAAIA010000009.1"/>
</dbReference>
<evidence type="ECO:0000313" key="5">
    <source>
        <dbReference type="EMBL" id="MUN06233.1"/>
    </source>
</evidence>
<dbReference type="Proteomes" id="UP000480122">
    <property type="component" value="Unassembled WGS sequence"/>
</dbReference>
<dbReference type="SUPFAM" id="SSF48452">
    <property type="entry name" value="TPR-like"/>
    <property type="match status" value="2"/>
</dbReference>
<dbReference type="EMBL" id="WODA01000006">
    <property type="protein sequence ID" value="MUN06233.1"/>
    <property type="molecule type" value="Genomic_DNA"/>
</dbReference>
<dbReference type="GO" id="GO:0003677">
    <property type="term" value="F:DNA binding"/>
    <property type="evidence" value="ECO:0007669"/>
    <property type="project" value="UniProtKB-KW"/>
</dbReference>
<name>A0A7C9LXP8_9MICO</name>
<evidence type="ECO:0000259" key="4">
    <source>
        <dbReference type="PROSITE" id="PS50043"/>
    </source>
</evidence>
<keyword evidence="6" id="KW-1185">Reference proteome</keyword>
<dbReference type="Pfam" id="PF17874">
    <property type="entry name" value="TPR_MalT"/>
    <property type="match status" value="1"/>
</dbReference>
<dbReference type="SUPFAM" id="SSF52540">
    <property type="entry name" value="P-loop containing nucleoside triphosphate hydrolases"/>
    <property type="match status" value="1"/>
</dbReference>
<organism evidence="5 6">
    <name type="scientific">Agromyces luteolus</name>
    <dbReference type="NCBI Taxonomy" id="88373"/>
    <lineage>
        <taxon>Bacteria</taxon>
        <taxon>Bacillati</taxon>
        <taxon>Actinomycetota</taxon>
        <taxon>Actinomycetes</taxon>
        <taxon>Micrococcales</taxon>
        <taxon>Microbacteriaceae</taxon>
        <taxon>Agromyces</taxon>
    </lineage>
</organism>
<evidence type="ECO:0000313" key="6">
    <source>
        <dbReference type="Proteomes" id="UP000480122"/>
    </source>
</evidence>
<dbReference type="GO" id="GO:0006355">
    <property type="term" value="P:regulation of DNA-templated transcription"/>
    <property type="evidence" value="ECO:0007669"/>
    <property type="project" value="InterPro"/>
</dbReference>
<sequence>MLEQPSSEVMVDRPALRDRLDGALTRPLTLIVAPAGAGKSVLLEQWRAQRDDVVTLTIDVDANDDDPVRFGRRLVAALATVRPATARLGHLTALHAGGIGTPLLEALALELETYPPTVVVLDDLHHLSNTRLLADLGRLAALLPPAAHLVLSTRVDPPIAWSSLRLRDRMLELRQRDLALTRPESAQLLRRIARRDLPATTVEPIVARTEGWAAGLQLAGLTLKYTGEAEASDAFVAGIAGSDRLIADYLTEEVLDAVPERDRDLLLRMSPLDAMTADLVDHVLERTDGQRLLERFEDESMFLVALDPHRRRYRFHHLFREFLRYRLRTEVPEGEQRLLSRAADFHLDRGEVSPAVEYLLRARDWARALDAIMTRGSDVFERGEMRTVIRWITSVPETEWADRLDVALELGILVGMEGEPARAVGMLGRVAGDPHATIGHRIVAETWMSATTQWNARPEEAIRAADRALALRDEHPDAALPDLMRLTSPELMTTLAVGSRGRSHFLSGDLDEAETWMSRSLETEGIAYPPFRVGMLGSSALLRIWNGRAAEAELLAAEAIDAASAGALLDHPVIADAYLARALVDVERGAPAVAAVHLRAGIVRAEANRRSQLLWLGRYVHGVIAAAEGRFDDALAAADLARSGDRSAEGRNPGAGPAPAILDRLRALHLSVLRRSGRADEALRRSADPTPVGPAVAFEAIAAALAVGDPGAARRMLDRDLDRPGPASDSPLSDIRRSILLGWLAEISGSHAAAVDHLAEALGRAEPHGLVAVFLEAGPTVLDLACGLTPLHGGVAADLARRRDGSSTPGANAELAEPLTTRELEILAFLPDHSTNAELAKQCFVSVNTLKTHTAHIYRKLGVSGRSAAIARARELGLLDPVSRPDRARA</sequence>
<evidence type="ECO:0000256" key="1">
    <source>
        <dbReference type="ARBA" id="ARBA00023015"/>
    </source>
</evidence>
<dbReference type="Gene3D" id="1.10.10.10">
    <property type="entry name" value="Winged helix-like DNA-binding domain superfamily/Winged helix DNA-binding domain"/>
    <property type="match status" value="1"/>
</dbReference>
<protein>
    <submittedName>
        <fullName evidence="5">LuxR family transcriptional regulator</fullName>
    </submittedName>
</protein>
<dbReference type="InterPro" id="IPR049945">
    <property type="entry name" value="AAA_22"/>
</dbReference>
<dbReference type="InterPro" id="IPR016032">
    <property type="entry name" value="Sig_transdc_resp-reg_C-effctor"/>
</dbReference>
<dbReference type="OrthoDB" id="134985at2"/>
<comment type="caution">
    <text evidence="5">The sequence shown here is derived from an EMBL/GenBank/DDBJ whole genome shotgun (WGS) entry which is preliminary data.</text>
</comment>
<dbReference type="InterPro" id="IPR000792">
    <property type="entry name" value="Tscrpt_reg_LuxR_C"/>
</dbReference>
<keyword evidence="1" id="KW-0805">Transcription regulation</keyword>
<dbReference type="SMART" id="SM00421">
    <property type="entry name" value="HTH_LUXR"/>
    <property type="match status" value="1"/>
</dbReference>
<keyword evidence="3" id="KW-0804">Transcription</keyword>
<dbReference type="InterPro" id="IPR011990">
    <property type="entry name" value="TPR-like_helical_dom_sf"/>
</dbReference>
<dbReference type="InterPro" id="IPR036388">
    <property type="entry name" value="WH-like_DNA-bd_sf"/>
</dbReference>
<reference evidence="5 6" key="1">
    <citation type="submission" date="2019-11" db="EMBL/GenBank/DDBJ databases">
        <title>Agromyces kandeliae sp. nov., isolated from mangrove soil.</title>
        <authorList>
            <person name="Wang R."/>
        </authorList>
    </citation>
    <scope>NUCLEOTIDE SEQUENCE [LARGE SCALE GENOMIC DNA]</scope>
    <source>
        <strain evidence="5 6">JCM 11431</strain>
    </source>
</reference>
<dbReference type="GO" id="GO:0016887">
    <property type="term" value="F:ATP hydrolysis activity"/>
    <property type="evidence" value="ECO:0007669"/>
    <property type="project" value="InterPro"/>
</dbReference>
<evidence type="ECO:0000256" key="3">
    <source>
        <dbReference type="ARBA" id="ARBA00023163"/>
    </source>
</evidence>
<proteinExistence type="predicted"/>
<dbReference type="AlphaFoldDB" id="A0A7C9LXP8"/>
<keyword evidence="2" id="KW-0238">DNA-binding</keyword>
<dbReference type="CDD" id="cd06170">
    <property type="entry name" value="LuxR_C_like"/>
    <property type="match status" value="1"/>
</dbReference>